<accession>A0A258HJZ7</accession>
<gene>
    <name evidence="1" type="ORF">B7Y86_06470</name>
</gene>
<dbReference type="InterPro" id="IPR025644">
    <property type="entry name" value="DUF4344"/>
</dbReference>
<comment type="caution">
    <text evidence="1">The sequence shown here is derived from an EMBL/GenBank/DDBJ whole genome shotgun (WGS) entry which is preliminary data.</text>
</comment>
<evidence type="ECO:0000313" key="2">
    <source>
        <dbReference type="Proteomes" id="UP000216147"/>
    </source>
</evidence>
<evidence type="ECO:0000313" key="1">
    <source>
        <dbReference type="EMBL" id="OYX57345.1"/>
    </source>
</evidence>
<organism evidence="1 2">
    <name type="scientific">Brevundimonas subvibrioides</name>
    <dbReference type="NCBI Taxonomy" id="74313"/>
    <lineage>
        <taxon>Bacteria</taxon>
        <taxon>Pseudomonadati</taxon>
        <taxon>Pseudomonadota</taxon>
        <taxon>Alphaproteobacteria</taxon>
        <taxon>Caulobacterales</taxon>
        <taxon>Caulobacteraceae</taxon>
        <taxon>Brevundimonas</taxon>
    </lineage>
</organism>
<name>A0A258HJZ7_9CAUL</name>
<protein>
    <recommendedName>
        <fullName evidence="3">Metallopeptidase</fullName>
    </recommendedName>
</protein>
<dbReference type="AlphaFoldDB" id="A0A258HJZ7"/>
<dbReference type="Proteomes" id="UP000216147">
    <property type="component" value="Unassembled WGS sequence"/>
</dbReference>
<dbReference type="EMBL" id="NCEQ01000006">
    <property type="protein sequence ID" value="OYX57345.1"/>
    <property type="molecule type" value="Genomic_DNA"/>
</dbReference>
<dbReference type="Pfam" id="PF14247">
    <property type="entry name" value="DUF4344"/>
    <property type="match status" value="1"/>
</dbReference>
<evidence type="ECO:0008006" key="3">
    <source>
        <dbReference type="Google" id="ProtNLM"/>
    </source>
</evidence>
<reference evidence="1 2" key="1">
    <citation type="submission" date="2017-03" db="EMBL/GenBank/DDBJ databases">
        <title>Lifting the veil on microbial sulfur biogeochemistry in mining wastewaters.</title>
        <authorList>
            <person name="Kantor R.S."/>
            <person name="Colenbrander Nelson T."/>
            <person name="Marshall S."/>
            <person name="Bennett D."/>
            <person name="Apte S."/>
            <person name="Camacho D."/>
            <person name="Thomas B.C."/>
            <person name="Warren L.A."/>
            <person name="Banfield J.F."/>
        </authorList>
    </citation>
    <scope>NUCLEOTIDE SEQUENCE [LARGE SCALE GENOMIC DNA]</scope>
    <source>
        <strain evidence="1">32-68-21</strain>
    </source>
</reference>
<sequence>MSMSIGTHARRFTLIAFTALAISACEDGTASAEASAARPALDRGDFVVRPAVLESDDYTDLAAQLSEERWLEDVADVLNESLILPVDIGLRFAECGENNAYYIPEDREIQICIEMFEGERENFAAYYETEEEIEDAVNGSFLFTVFHEVGHALVDVLEIPFTGREEDTADSLAAWWLIDGDEGEESAIAGALSFYTDPEEATEVDESDFADEHSLSQQRYYTLTCLVYGSDTDKYANLLEEEWLTPERAEQCPAEFERLTSTWYTLLDAHLKE</sequence>
<proteinExistence type="predicted"/>